<keyword evidence="3" id="KW-0804">Transcription</keyword>
<dbReference type="SUPFAM" id="SSF48498">
    <property type="entry name" value="Tetracyclin repressor-like, C-terminal domain"/>
    <property type="match status" value="1"/>
</dbReference>
<dbReference type="Gene3D" id="1.10.357.10">
    <property type="entry name" value="Tetracycline Repressor, domain 2"/>
    <property type="match status" value="1"/>
</dbReference>
<dbReference type="PROSITE" id="PS50977">
    <property type="entry name" value="HTH_TETR_2"/>
    <property type="match status" value="1"/>
</dbReference>
<dbReference type="SUPFAM" id="SSF46689">
    <property type="entry name" value="Homeodomain-like"/>
    <property type="match status" value="1"/>
</dbReference>
<evidence type="ECO:0000256" key="2">
    <source>
        <dbReference type="ARBA" id="ARBA00023125"/>
    </source>
</evidence>
<reference evidence="7" key="1">
    <citation type="journal article" date="2019" name="Int. J. Syst. Evol. Microbiol.">
        <title>The Global Catalogue of Microorganisms (GCM) 10K type strain sequencing project: providing services to taxonomists for standard genome sequencing and annotation.</title>
        <authorList>
            <consortium name="The Broad Institute Genomics Platform"/>
            <consortium name="The Broad Institute Genome Sequencing Center for Infectious Disease"/>
            <person name="Wu L."/>
            <person name="Ma J."/>
        </authorList>
    </citation>
    <scope>NUCLEOTIDE SEQUENCE [LARGE SCALE GENOMIC DNA]</scope>
    <source>
        <strain evidence="7">CGMCC 4.7241</strain>
    </source>
</reference>
<dbReference type="RefSeq" id="WP_205113980.1">
    <property type="nucleotide sequence ID" value="NZ_JAFBCM010000001.1"/>
</dbReference>
<dbReference type="EMBL" id="JBHRZH010000009">
    <property type="protein sequence ID" value="MFC3761521.1"/>
    <property type="molecule type" value="Genomic_DNA"/>
</dbReference>
<evidence type="ECO:0000256" key="1">
    <source>
        <dbReference type="ARBA" id="ARBA00023015"/>
    </source>
</evidence>
<gene>
    <name evidence="6" type="ORF">ACFOUW_11785</name>
</gene>
<dbReference type="Pfam" id="PF00440">
    <property type="entry name" value="TetR_N"/>
    <property type="match status" value="1"/>
</dbReference>
<feature type="DNA-binding region" description="H-T-H motif" evidence="4">
    <location>
        <begin position="32"/>
        <end position="51"/>
    </location>
</feature>
<proteinExistence type="predicted"/>
<dbReference type="PRINTS" id="PR00455">
    <property type="entry name" value="HTHTETR"/>
</dbReference>
<comment type="caution">
    <text evidence="6">The sequence shown here is derived from an EMBL/GenBank/DDBJ whole genome shotgun (WGS) entry which is preliminary data.</text>
</comment>
<accession>A0ABV7Y878</accession>
<dbReference type="InterPro" id="IPR001647">
    <property type="entry name" value="HTH_TetR"/>
</dbReference>
<sequence>MTEQLRADARHNRDQIMVAARALFATHGVHVPMEEVARAAGVGKATLYRRFPQREQLIEAVAFDVYRQLRALARDAVAEEPDSWAAVSRFLRDWIAVRLGLVHTGICEELPALLEANASLREARAEFFGLVDELADRAKADGELRSDVGGGDLALFANALVEQHDLPGPVQDEVRSRMLELLLDGLHVRNAPPLPGAPRRMADLEVHLPTNEG</sequence>
<keyword evidence="1" id="KW-0805">Transcription regulation</keyword>
<evidence type="ECO:0000313" key="6">
    <source>
        <dbReference type="EMBL" id="MFC3761521.1"/>
    </source>
</evidence>
<evidence type="ECO:0000313" key="7">
    <source>
        <dbReference type="Proteomes" id="UP001595699"/>
    </source>
</evidence>
<dbReference type="Pfam" id="PF21597">
    <property type="entry name" value="TetR_C_43"/>
    <property type="match status" value="1"/>
</dbReference>
<dbReference type="PANTHER" id="PTHR30055">
    <property type="entry name" value="HTH-TYPE TRANSCRIPTIONAL REGULATOR RUTR"/>
    <property type="match status" value="1"/>
</dbReference>
<name>A0ABV7Y878_9ACTN</name>
<organism evidence="6 7">
    <name type="scientific">Tenggerimyces flavus</name>
    <dbReference type="NCBI Taxonomy" id="1708749"/>
    <lineage>
        <taxon>Bacteria</taxon>
        <taxon>Bacillati</taxon>
        <taxon>Actinomycetota</taxon>
        <taxon>Actinomycetes</taxon>
        <taxon>Propionibacteriales</taxon>
        <taxon>Nocardioidaceae</taxon>
        <taxon>Tenggerimyces</taxon>
    </lineage>
</organism>
<dbReference type="InterPro" id="IPR049445">
    <property type="entry name" value="TetR_SbtR-like_C"/>
</dbReference>
<dbReference type="InterPro" id="IPR050109">
    <property type="entry name" value="HTH-type_TetR-like_transc_reg"/>
</dbReference>
<evidence type="ECO:0000256" key="4">
    <source>
        <dbReference type="PROSITE-ProRule" id="PRU00335"/>
    </source>
</evidence>
<evidence type="ECO:0000256" key="3">
    <source>
        <dbReference type="ARBA" id="ARBA00023163"/>
    </source>
</evidence>
<dbReference type="Proteomes" id="UP001595699">
    <property type="component" value="Unassembled WGS sequence"/>
</dbReference>
<dbReference type="PANTHER" id="PTHR30055:SF234">
    <property type="entry name" value="HTH-TYPE TRANSCRIPTIONAL REGULATOR BETI"/>
    <property type="match status" value="1"/>
</dbReference>
<feature type="domain" description="HTH tetR-type" evidence="5">
    <location>
        <begin position="10"/>
        <end position="69"/>
    </location>
</feature>
<keyword evidence="2 4" id="KW-0238">DNA-binding</keyword>
<dbReference type="InterPro" id="IPR009057">
    <property type="entry name" value="Homeodomain-like_sf"/>
</dbReference>
<evidence type="ECO:0000259" key="5">
    <source>
        <dbReference type="PROSITE" id="PS50977"/>
    </source>
</evidence>
<dbReference type="InterPro" id="IPR036271">
    <property type="entry name" value="Tet_transcr_reg_TetR-rel_C_sf"/>
</dbReference>
<keyword evidence="7" id="KW-1185">Reference proteome</keyword>
<protein>
    <submittedName>
        <fullName evidence="6">TetR/AcrR family transcriptional regulator</fullName>
    </submittedName>
</protein>